<name>A0A0A9CAQ0_ARUDO</name>
<accession>A0A0A9CAQ0</accession>
<dbReference type="EMBL" id="GBRH01226362">
    <property type="protein sequence ID" value="JAD71533.1"/>
    <property type="molecule type" value="Transcribed_RNA"/>
</dbReference>
<sequence length="36" mass="4154">MTQHSLRVCNVVTGKLYSYAVCIYKQEVVNFSTEQN</sequence>
<proteinExistence type="predicted"/>
<reference evidence="1" key="2">
    <citation type="journal article" date="2015" name="Data Brief">
        <title>Shoot transcriptome of the giant reed, Arundo donax.</title>
        <authorList>
            <person name="Barrero R.A."/>
            <person name="Guerrero F.D."/>
            <person name="Moolhuijzen P."/>
            <person name="Goolsby J.A."/>
            <person name="Tidwell J."/>
            <person name="Bellgard S.E."/>
            <person name="Bellgard M.I."/>
        </authorList>
    </citation>
    <scope>NUCLEOTIDE SEQUENCE</scope>
    <source>
        <tissue evidence="1">Shoot tissue taken approximately 20 cm above the soil surface</tissue>
    </source>
</reference>
<protein>
    <submittedName>
        <fullName evidence="1">Uncharacterized protein</fullName>
    </submittedName>
</protein>
<evidence type="ECO:0000313" key="1">
    <source>
        <dbReference type="EMBL" id="JAD71533.1"/>
    </source>
</evidence>
<dbReference type="AlphaFoldDB" id="A0A0A9CAQ0"/>
<reference evidence="1" key="1">
    <citation type="submission" date="2014-09" db="EMBL/GenBank/DDBJ databases">
        <authorList>
            <person name="Magalhaes I.L.F."/>
            <person name="Oliveira U."/>
            <person name="Santos F.R."/>
            <person name="Vidigal T.H.D.A."/>
            <person name="Brescovit A.D."/>
            <person name="Santos A.J."/>
        </authorList>
    </citation>
    <scope>NUCLEOTIDE SEQUENCE</scope>
    <source>
        <tissue evidence="1">Shoot tissue taken approximately 20 cm above the soil surface</tissue>
    </source>
</reference>
<organism evidence="1">
    <name type="scientific">Arundo donax</name>
    <name type="common">Giant reed</name>
    <name type="synonym">Donax arundinaceus</name>
    <dbReference type="NCBI Taxonomy" id="35708"/>
    <lineage>
        <taxon>Eukaryota</taxon>
        <taxon>Viridiplantae</taxon>
        <taxon>Streptophyta</taxon>
        <taxon>Embryophyta</taxon>
        <taxon>Tracheophyta</taxon>
        <taxon>Spermatophyta</taxon>
        <taxon>Magnoliopsida</taxon>
        <taxon>Liliopsida</taxon>
        <taxon>Poales</taxon>
        <taxon>Poaceae</taxon>
        <taxon>PACMAD clade</taxon>
        <taxon>Arundinoideae</taxon>
        <taxon>Arundineae</taxon>
        <taxon>Arundo</taxon>
    </lineage>
</organism>